<evidence type="ECO:0000256" key="1">
    <source>
        <dbReference type="ARBA" id="ARBA00022553"/>
    </source>
</evidence>
<dbReference type="FunCoup" id="A0A2T3BF64">
    <property type="interactions" value="102"/>
</dbReference>
<reference evidence="7 8" key="1">
    <citation type="journal article" date="2018" name="New Phytol.">
        <title>Comparative genomics and transcriptomics depict ericoid mycorrhizal fungi as versatile saprotrophs and plant mutualists.</title>
        <authorList>
            <person name="Martino E."/>
            <person name="Morin E."/>
            <person name="Grelet G.A."/>
            <person name="Kuo A."/>
            <person name="Kohler A."/>
            <person name="Daghino S."/>
            <person name="Barry K.W."/>
            <person name="Cichocki N."/>
            <person name="Clum A."/>
            <person name="Dockter R.B."/>
            <person name="Hainaut M."/>
            <person name="Kuo R.C."/>
            <person name="LaButti K."/>
            <person name="Lindahl B.D."/>
            <person name="Lindquist E.A."/>
            <person name="Lipzen A."/>
            <person name="Khouja H.R."/>
            <person name="Magnuson J."/>
            <person name="Murat C."/>
            <person name="Ohm R.A."/>
            <person name="Singer S.W."/>
            <person name="Spatafora J.W."/>
            <person name="Wang M."/>
            <person name="Veneault-Fourrey C."/>
            <person name="Henrissat B."/>
            <person name="Grigoriev I.V."/>
            <person name="Martin F.M."/>
            <person name="Perotto S."/>
        </authorList>
    </citation>
    <scope>NUCLEOTIDE SEQUENCE [LARGE SCALE GENOMIC DNA]</scope>
    <source>
        <strain evidence="7 8">ATCC 22711</strain>
    </source>
</reference>
<dbReference type="SMART" id="SM00233">
    <property type="entry name" value="PH"/>
    <property type="match status" value="1"/>
</dbReference>
<feature type="domain" description="CNH" evidence="6">
    <location>
        <begin position="1447"/>
        <end position="1753"/>
    </location>
</feature>
<dbReference type="Gene3D" id="2.30.29.30">
    <property type="entry name" value="Pleckstrin-homology domain (PH domain)/Phosphotyrosine-binding domain (PTB)"/>
    <property type="match status" value="1"/>
</dbReference>
<feature type="domain" description="PH" evidence="4">
    <location>
        <begin position="1202"/>
        <end position="1380"/>
    </location>
</feature>
<dbReference type="InterPro" id="IPR001180">
    <property type="entry name" value="CNH_dom"/>
</dbReference>
<dbReference type="PANTHER" id="PTHR46572:SF1">
    <property type="entry name" value="RHO1 GUANINE NUCLEOTIDE EXCHANGE FACTOR TUS1"/>
    <property type="match status" value="1"/>
</dbReference>
<keyword evidence="8" id="KW-1185">Reference proteome</keyword>
<feature type="compositionally biased region" description="Polar residues" evidence="3">
    <location>
        <begin position="247"/>
        <end position="270"/>
    </location>
</feature>
<organism evidence="7 8">
    <name type="scientific">Amorphotheca resinae ATCC 22711</name>
    <dbReference type="NCBI Taxonomy" id="857342"/>
    <lineage>
        <taxon>Eukaryota</taxon>
        <taxon>Fungi</taxon>
        <taxon>Dikarya</taxon>
        <taxon>Ascomycota</taxon>
        <taxon>Pezizomycotina</taxon>
        <taxon>Leotiomycetes</taxon>
        <taxon>Helotiales</taxon>
        <taxon>Amorphothecaceae</taxon>
        <taxon>Amorphotheca</taxon>
    </lineage>
</organism>
<proteinExistence type="predicted"/>
<feature type="compositionally biased region" description="Pro residues" evidence="3">
    <location>
        <begin position="317"/>
        <end position="327"/>
    </location>
</feature>
<dbReference type="Pfam" id="PF23582">
    <property type="entry name" value="WHD_RGF3"/>
    <property type="match status" value="1"/>
</dbReference>
<dbReference type="InParanoid" id="A0A2T3BF64"/>
<feature type="domain" description="DH" evidence="5">
    <location>
        <begin position="974"/>
        <end position="1166"/>
    </location>
</feature>
<feature type="compositionally biased region" description="Low complexity" evidence="3">
    <location>
        <begin position="431"/>
        <end position="442"/>
    </location>
</feature>
<feature type="region of interest" description="Disordered" evidence="3">
    <location>
        <begin position="467"/>
        <end position="516"/>
    </location>
</feature>
<gene>
    <name evidence="7" type="ORF">M430DRAFT_15294</name>
</gene>
<dbReference type="InterPro" id="IPR000219">
    <property type="entry name" value="DH_dom"/>
</dbReference>
<feature type="compositionally biased region" description="Low complexity" evidence="3">
    <location>
        <begin position="228"/>
        <end position="241"/>
    </location>
</feature>
<dbReference type="STRING" id="857342.A0A2T3BF64"/>
<dbReference type="InterPro" id="IPR057283">
    <property type="entry name" value="RGF3_WH"/>
</dbReference>
<dbReference type="InterPro" id="IPR052233">
    <property type="entry name" value="Rho-type_GEFs"/>
</dbReference>
<keyword evidence="2" id="KW-0344">Guanine-nucleotide releasing factor</keyword>
<feature type="compositionally biased region" description="Acidic residues" evidence="3">
    <location>
        <begin position="446"/>
        <end position="455"/>
    </location>
</feature>
<dbReference type="Pfam" id="PF15405">
    <property type="entry name" value="PH_5"/>
    <property type="match status" value="1"/>
</dbReference>
<feature type="compositionally biased region" description="Low complexity" evidence="3">
    <location>
        <begin position="1317"/>
        <end position="1330"/>
    </location>
</feature>
<dbReference type="InterPro" id="IPR041675">
    <property type="entry name" value="PH_5"/>
</dbReference>
<feature type="compositionally biased region" description="Polar residues" evidence="3">
    <location>
        <begin position="88"/>
        <end position="106"/>
    </location>
</feature>
<keyword evidence="1" id="KW-0597">Phosphoprotein</keyword>
<evidence type="ECO:0000256" key="3">
    <source>
        <dbReference type="SAM" id="MobiDB-lite"/>
    </source>
</evidence>
<feature type="compositionally biased region" description="Basic and acidic residues" evidence="3">
    <location>
        <begin position="402"/>
        <end position="416"/>
    </location>
</feature>
<dbReference type="SUPFAM" id="SSF50729">
    <property type="entry name" value="PH domain-like"/>
    <property type="match status" value="1"/>
</dbReference>
<dbReference type="Proteomes" id="UP000241818">
    <property type="component" value="Unassembled WGS sequence"/>
</dbReference>
<protein>
    <recommendedName>
        <fullName evidence="9">DH domain-containing protein</fullName>
    </recommendedName>
</protein>
<feature type="region of interest" description="Disordered" evidence="3">
    <location>
        <begin position="1313"/>
        <end position="1343"/>
    </location>
</feature>
<dbReference type="GO" id="GO:0005085">
    <property type="term" value="F:guanyl-nucleotide exchange factor activity"/>
    <property type="evidence" value="ECO:0007669"/>
    <property type="project" value="UniProtKB-KW"/>
</dbReference>
<dbReference type="InterPro" id="IPR001849">
    <property type="entry name" value="PH_domain"/>
</dbReference>
<dbReference type="SMART" id="SM00325">
    <property type="entry name" value="RhoGEF"/>
    <property type="match status" value="1"/>
</dbReference>
<feature type="compositionally biased region" description="Basic and acidic residues" evidence="3">
    <location>
        <begin position="628"/>
        <end position="646"/>
    </location>
</feature>
<feature type="compositionally biased region" description="Polar residues" evidence="3">
    <location>
        <begin position="114"/>
        <end position="138"/>
    </location>
</feature>
<feature type="compositionally biased region" description="Polar residues" evidence="3">
    <location>
        <begin position="484"/>
        <end position="499"/>
    </location>
</feature>
<feature type="compositionally biased region" description="Polar residues" evidence="3">
    <location>
        <begin position="175"/>
        <end position="211"/>
    </location>
</feature>
<dbReference type="GeneID" id="36571297"/>
<evidence type="ECO:0008006" key="9">
    <source>
        <dbReference type="Google" id="ProtNLM"/>
    </source>
</evidence>
<sequence>MSFHGNSQRRYGHVPPAQYGSPGAQDQNLANLGLHRRPSFDNGDDAAFFDPSNNSRYQGVVPPPVPAKTPNPSNEELFMRSPTAASPGRSSFGNTSPAMSGYQHQYQPFPAGPQSPSLSQPSYNPQHFARTQSQSQAPQYRPDPSPSFNTSAFPGVQPYNPANYQTSQPPPVPARQSTVSGYTTYPNPSYATASTPLTAQTSTQWIPQQQYGPPVPARSSTHAMYDQPLTSPTYTPSSSVPLRPRQSFYNAPQSTAPYPTNGDNYPQDNHATPIATQAPYPNYTGYAPRLVSQSYPDAANQHAFSNRSKRASTQPSQPTPPPIPMPTGPNSAGPDGPRLQRHPTLRPLPSAPVDDDDTEDEDDWGLPRHGQVVETMTQEQLFADIGDALSGASPRHSQRNGDLLDREPGALHRFDSRATTAGPGTGIDRFSSTSSTLHSNHLAPTDDYDDDDESDIEAAAGLEAMRIAEEQDAQEAQRGGTRALSFSSYENQQSPGRQLSQDESSSDDDYKNMDLGLVGGGYDAHMSYGEDLSATHTGHSSELEDQSRPLPTPHELGRSDSYSHSPAPGLGGMMDYSHPGEGAGHPFPAFEDARVDTFGTGGLQRPTSHSHRLSFDEGDEQSLQARISESRQSERSGSESPSRDDMPELFYHPGMGTSPYNLNRPLPAVPPMSENMIPQLLPAGSYRNHQYSNSYGSTEIARPPYVPNNPDGYPSQEILNAGGQYVPRSTSLISHSSTPQTVPPVRSKTDAEERARALKAAGAKQMGLRSSSGIDGYDLASATPQSTVALDLPALPAGRRKKFSPSRLSSADFRKCQEPWALSGLAGWIREMAGGETGEGESDLRQKTIEDGLVALFTHKVPTMNTADAETLSQKVVKSMLDAGILLPEEEWVKFGHGKVAGVLWQLTGSGCYAPKLHEPEIHGRCYSHHCGRTLKKINLQKRNLEPSRKSEDWVTFFKVTKEQLEGANKKEIQRQNNLHEIVMSEDTYMDQINVLRVLYRDELSTWQPPIIAKSKISKFITSVFGKIEAIKEVNENYLLAQLKYRQKEQGPWIIGFSDIFREWIRKARTAYIEYAAGFPYATYLVRREADRNLLFRQFLDQARDNKLSGRLDWNTYLKAPITRLQRYTLLLNTVLHNMTQDTEEKANLSTAIEEIKAVTLECDAKVDEQSKKVEMIELQAKLFLRPGMERVELNLDHLGRELLFQGDLQRAGANRFTWLETHAILFDHYLVLAKTVVQRDAGGGRKKEVYDVSKLPIPMQLLVLESTNDDPVVKSSVKGIGAVTTVTKPAPSSAVETRIPRTAMNSIEKTNALEHTSSSNSTATVASVTRLNPSSSNDDTRSMYPFRIKHLGKTEVYTLYAPSAQNRQDWCDKILEAKTRHAASLFEQNAEPFRLRVMADSAFAYDVMTAGTQKSVVSVKGTPLDRAIREMEATYGTGPRPGPVCRAQVNCATAFNCHGKQMVAIGTDYGVYISEASNPRGWTRAIQIARVTQIAVLEEFSLCLIIADKALIAYHLDVIVPTTSFPGPQHDSARRAPQKLSGTRDVSFFATARMKDRTLVFYKKREGLHSTFKVLEPVFQKSTEKKSRLFGRKFGGGTTEFFREFDEFYIPTECFTINLFHTYIAISTLKGFELMTLDKKVPMSIPDLKNPTISNIANRIASQKPLGMFRLSDAEFLLCYEECGVYVDKHGDVSRSVIMEFVGKAKHAGMYGAYLLLFDSDFVEIRNAENGRLRQVIAGRDVRCLDYGVNPLGAGNASSHMNSPGCDNGAERRTLKLAMAHPEIAGNQIVLEVVLNEGHSE</sequence>
<dbReference type="Gene3D" id="1.20.900.10">
    <property type="entry name" value="Dbl homology (DH) domain"/>
    <property type="match status" value="1"/>
</dbReference>
<evidence type="ECO:0000313" key="7">
    <source>
        <dbReference type="EMBL" id="PSS28060.1"/>
    </source>
</evidence>
<evidence type="ECO:0000259" key="6">
    <source>
        <dbReference type="PROSITE" id="PS50219"/>
    </source>
</evidence>
<feature type="region of interest" description="Disordered" evidence="3">
    <location>
        <begin position="1"/>
        <end position="455"/>
    </location>
</feature>
<dbReference type="PROSITE" id="PS50010">
    <property type="entry name" value="DH_2"/>
    <property type="match status" value="1"/>
</dbReference>
<feature type="region of interest" description="Disordered" evidence="3">
    <location>
        <begin position="528"/>
        <end position="649"/>
    </location>
</feature>
<dbReference type="InterPro" id="IPR035899">
    <property type="entry name" value="DBL_dom_sf"/>
</dbReference>
<feature type="compositionally biased region" description="Acidic residues" evidence="3">
    <location>
        <begin position="353"/>
        <end position="364"/>
    </location>
</feature>
<evidence type="ECO:0000259" key="5">
    <source>
        <dbReference type="PROSITE" id="PS50010"/>
    </source>
</evidence>
<dbReference type="PANTHER" id="PTHR46572">
    <property type="entry name" value="RHO1 GDP-GTP EXCHANGE PROTEIN 1-RELATED"/>
    <property type="match status" value="1"/>
</dbReference>
<evidence type="ECO:0000259" key="4">
    <source>
        <dbReference type="PROSITE" id="PS50003"/>
    </source>
</evidence>
<dbReference type="SMART" id="SM00036">
    <property type="entry name" value="CNH"/>
    <property type="match status" value="1"/>
</dbReference>
<accession>A0A2T3BF64</accession>
<dbReference type="EMBL" id="KZ679006">
    <property type="protein sequence ID" value="PSS28060.1"/>
    <property type="molecule type" value="Genomic_DNA"/>
</dbReference>
<dbReference type="OrthoDB" id="660555at2759"/>
<dbReference type="PROSITE" id="PS50219">
    <property type="entry name" value="CNH"/>
    <property type="match status" value="1"/>
</dbReference>
<dbReference type="PROSITE" id="PS50003">
    <property type="entry name" value="PH_DOMAIN"/>
    <property type="match status" value="1"/>
</dbReference>
<dbReference type="Pfam" id="PF00621">
    <property type="entry name" value="RhoGEF"/>
    <property type="match status" value="1"/>
</dbReference>
<evidence type="ECO:0000313" key="8">
    <source>
        <dbReference type="Proteomes" id="UP000241818"/>
    </source>
</evidence>
<dbReference type="InterPro" id="IPR011993">
    <property type="entry name" value="PH-like_dom_sf"/>
</dbReference>
<dbReference type="RefSeq" id="XP_024725585.1">
    <property type="nucleotide sequence ID" value="XM_024863216.1"/>
</dbReference>
<evidence type="ECO:0000256" key="2">
    <source>
        <dbReference type="ARBA" id="ARBA00022658"/>
    </source>
</evidence>
<dbReference type="Pfam" id="PF00780">
    <property type="entry name" value="CNH"/>
    <property type="match status" value="1"/>
</dbReference>
<name>A0A2T3BF64_AMORE</name>
<dbReference type="SUPFAM" id="SSF48065">
    <property type="entry name" value="DBL homology domain (DH-domain)"/>
    <property type="match status" value="1"/>
</dbReference>